<dbReference type="AlphaFoldDB" id="F8CIV4"/>
<dbReference type="HOGENOM" id="CLU_2807929_0_0_7"/>
<evidence type="ECO:0000313" key="1">
    <source>
        <dbReference type="EMBL" id="AEI66370.1"/>
    </source>
</evidence>
<gene>
    <name evidence="1" type="ordered locus">LILAB_22375</name>
</gene>
<sequence length="68" mass="6623">MTYGTMRSPVMKPSASACSISSGLAMATFSRRPSCASGKAWCFSAIAAGSTCSTASGAASKSASCATG</sequence>
<proteinExistence type="predicted"/>
<accession>F8CIV4</accession>
<dbReference type="Proteomes" id="UP000000488">
    <property type="component" value="Chromosome"/>
</dbReference>
<organism evidence="1 2">
    <name type="scientific">Myxococcus fulvus (strain ATCC BAA-855 / HW-1)</name>
    <dbReference type="NCBI Taxonomy" id="483219"/>
    <lineage>
        <taxon>Bacteria</taxon>
        <taxon>Pseudomonadati</taxon>
        <taxon>Myxococcota</taxon>
        <taxon>Myxococcia</taxon>
        <taxon>Myxococcales</taxon>
        <taxon>Cystobacterineae</taxon>
        <taxon>Myxococcaceae</taxon>
        <taxon>Myxococcus</taxon>
    </lineage>
</organism>
<reference evidence="1 2" key="1">
    <citation type="journal article" date="2011" name="J. Bacteriol.">
        <title>Genome sequence of the halotolerant marine bacterium Myxococcus fulvus HW-1.</title>
        <authorList>
            <person name="Li Z.F."/>
            <person name="Li X."/>
            <person name="Liu H."/>
            <person name="Liu X."/>
            <person name="Han K."/>
            <person name="Wu Z.H."/>
            <person name="Hu W."/>
            <person name="Li F.F."/>
            <person name="Li Y.Z."/>
        </authorList>
    </citation>
    <scope>NUCLEOTIDE SEQUENCE [LARGE SCALE GENOMIC DNA]</scope>
    <source>
        <strain evidence="2">ATCC BAA-855 / HW-1</strain>
    </source>
</reference>
<dbReference type="EMBL" id="CP002830">
    <property type="protein sequence ID" value="AEI66370.1"/>
    <property type="molecule type" value="Genomic_DNA"/>
</dbReference>
<protein>
    <submittedName>
        <fullName evidence="1">Uncharacterized protein</fullName>
    </submittedName>
</protein>
<evidence type="ECO:0000313" key="2">
    <source>
        <dbReference type="Proteomes" id="UP000000488"/>
    </source>
</evidence>
<name>F8CIV4_MYXFH</name>
<dbReference type="KEGG" id="mfu:LILAB_22375"/>